<dbReference type="InterPro" id="IPR036028">
    <property type="entry name" value="SH3-like_dom_sf"/>
</dbReference>
<dbReference type="Pfam" id="PF14604">
    <property type="entry name" value="SH3_9"/>
    <property type="match status" value="1"/>
</dbReference>
<name>A0ABM1JMG1_GEKJA</name>
<feature type="domain" description="SH3" evidence="6">
    <location>
        <begin position="832"/>
        <end position="893"/>
    </location>
</feature>
<dbReference type="Proteomes" id="UP000694871">
    <property type="component" value="Unplaced"/>
</dbReference>
<gene>
    <name evidence="9" type="primary">SORBS1</name>
</gene>
<dbReference type="PRINTS" id="PR00499">
    <property type="entry name" value="P67PHOX"/>
</dbReference>
<feature type="compositionally biased region" description="Low complexity" evidence="5">
    <location>
        <begin position="977"/>
        <end position="1007"/>
    </location>
</feature>
<proteinExistence type="predicted"/>
<feature type="compositionally biased region" description="Polar residues" evidence="5">
    <location>
        <begin position="258"/>
        <end position="271"/>
    </location>
</feature>
<dbReference type="InterPro" id="IPR050384">
    <property type="entry name" value="Endophilin_SH3RF"/>
</dbReference>
<dbReference type="Pfam" id="PF07653">
    <property type="entry name" value="SH3_2"/>
    <property type="match status" value="1"/>
</dbReference>
<evidence type="ECO:0000256" key="1">
    <source>
        <dbReference type="ARBA" id="ARBA00004282"/>
    </source>
</evidence>
<feature type="compositionally biased region" description="Polar residues" evidence="5">
    <location>
        <begin position="1021"/>
        <end position="1030"/>
    </location>
</feature>
<feature type="region of interest" description="Disordered" evidence="5">
    <location>
        <begin position="1405"/>
        <end position="1453"/>
    </location>
</feature>
<dbReference type="SUPFAM" id="SSF50044">
    <property type="entry name" value="SH3-domain"/>
    <property type="match status" value="3"/>
</dbReference>
<feature type="region of interest" description="Disordered" evidence="5">
    <location>
        <begin position="369"/>
        <end position="488"/>
    </location>
</feature>
<feature type="compositionally biased region" description="Polar residues" evidence="5">
    <location>
        <begin position="909"/>
        <end position="920"/>
    </location>
</feature>
<feature type="region of interest" description="Disordered" evidence="5">
    <location>
        <begin position="962"/>
        <end position="1212"/>
    </location>
</feature>
<feature type="compositionally biased region" description="Pro residues" evidence="5">
    <location>
        <begin position="1008"/>
        <end position="1017"/>
    </location>
</feature>
<dbReference type="InterPro" id="IPR001452">
    <property type="entry name" value="SH3_domain"/>
</dbReference>
<feature type="region of interest" description="Disordered" evidence="5">
    <location>
        <begin position="310"/>
        <end position="351"/>
    </location>
</feature>
<dbReference type="SMART" id="SM00326">
    <property type="entry name" value="SH3"/>
    <property type="match status" value="3"/>
</dbReference>
<dbReference type="PANTHER" id="PTHR14167:SF64">
    <property type="entry name" value="SORBIN AND SH3 DOMAIN-CONTAINING PROTEIN 1"/>
    <property type="match status" value="1"/>
</dbReference>
<dbReference type="InterPro" id="IPR035611">
    <property type="entry name" value="SORBS1_SH3_2"/>
</dbReference>
<evidence type="ECO:0000259" key="7">
    <source>
        <dbReference type="PROSITE" id="PS50831"/>
    </source>
</evidence>
<feature type="region of interest" description="Disordered" evidence="5">
    <location>
        <begin position="602"/>
        <end position="640"/>
    </location>
</feature>
<feature type="compositionally biased region" description="Basic and acidic residues" evidence="5">
    <location>
        <begin position="317"/>
        <end position="339"/>
    </location>
</feature>
<evidence type="ECO:0000256" key="4">
    <source>
        <dbReference type="PROSITE-ProRule" id="PRU00192"/>
    </source>
</evidence>
<comment type="subcellular location">
    <subcellularLocation>
        <location evidence="1">Cell junction</location>
    </subcellularLocation>
</comment>
<feature type="compositionally biased region" description="Low complexity" evidence="5">
    <location>
        <begin position="1166"/>
        <end position="1184"/>
    </location>
</feature>
<keyword evidence="3" id="KW-0965">Cell junction</keyword>
<dbReference type="SMART" id="SM00459">
    <property type="entry name" value="Sorb"/>
    <property type="match status" value="1"/>
</dbReference>
<evidence type="ECO:0000313" key="8">
    <source>
        <dbReference type="Proteomes" id="UP000694871"/>
    </source>
</evidence>
<dbReference type="PROSITE" id="PS50002">
    <property type="entry name" value="SH3"/>
    <property type="match status" value="3"/>
</dbReference>
<dbReference type="CDD" id="cd11922">
    <property type="entry name" value="SH3_Sorbs1_2"/>
    <property type="match status" value="1"/>
</dbReference>
<feature type="compositionally biased region" description="Basic and acidic residues" evidence="5">
    <location>
        <begin position="474"/>
        <end position="488"/>
    </location>
</feature>
<dbReference type="PROSITE" id="PS50831">
    <property type="entry name" value="SOHO"/>
    <property type="match status" value="1"/>
</dbReference>
<dbReference type="InterPro" id="IPR035610">
    <property type="entry name" value="SORBS1_SH3_1"/>
</dbReference>
<dbReference type="InterPro" id="IPR003127">
    <property type="entry name" value="SoHo_dom"/>
</dbReference>
<evidence type="ECO:0000256" key="3">
    <source>
        <dbReference type="ARBA" id="ARBA00022949"/>
    </source>
</evidence>
<feature type="region of interest" description="Disordered" evidence="5">
    <location>
        <begin position="661"/>
        <end position="688"/>
    </location>
</feature>
<accession>A0ABM1JMG1</accession>
<evidence type="ECO:0000259" key="6">
    <source>
        <dbReference type="PROSITE" id="PS50002"/>
    </source>
</evidence>
<dbReference type="RefSeq" id="XP_015262648.1">
    <property type="nucleotide sequence ID" value="XM_015407162.1"/>
</dbReference>
<feature type="compositionally biased region" description="Polar residues" evidence="5">
    <location>
        <begin position="436"/>
        <end position="450"/>
    </location>
</feature>
<evidence type="ECO:0000256" key="2">
    <source>
        <dbReference type="ARBA" id="ARBA00022443"/>
    </source>
</evidence>
<feature type="region of interest" description="Disordered" evidence="5">
    <location>
        <begin position="904"/>
        <end position="941"/>
    </location>
</feature>
<feature type="non-terminal residue" evidence="9">
    <location>
        <position position="1"/>
    </location>
</feature>
<evidence type="ECO:0000256" key="5">
    <source>
        <dbReference type="SAM" id="MobiDB-lite"/>
    </source>
</evidence>
<dbReference type="PANTHER" id="PTHR14167">
    <property type="entry name" value="SH3 DOMAIN-CONTAINING"/>
    <property type="match status" value="1"/>
</dbReference>
<keyword evidence="8" id="KW-1185">Reference proteome</keyword>
<feature type="compositionally biased region" description="Basic and acidic residues" evidence="5">
    <location>
        <begin position="1135"/>
        <end position="1161"/>
    </location>
</feature>
<dbReference type="Gene3D" id="2.30.30.40">
    <property type="entry name" value="SH3 Domains"/>
    <property type="match status" value="3"/>
</dbReference>
<feature type="compositionally biased region" description="Polar residues" evidence="5">
    <location>
        <begin position="1412"/>
        <end position="1442"/>
    </location>
</feature>
<evidence type="ECO:0000313" key="9">
    <source>
        <dbReference type="RefSeq" id="XP_015262648.1"/>
    </source>
</evidence>
<feature type="domain" description="SoHo" evidence="7">
    <location>
        <begin position="330"/>
        <end position="388"/>
    </location>
</feature>
<dbReference type="GeneID" id="107106942"/>
<feature type="region of interest" description="Disordered" evidence="5">
    <location>
        <begin position="177"/>
        <end position="271"/>
    </location>
</feature>
<feature type="domain" description="SH3" evidence="6">
    <location>
        <begin position="1280"/>
        <end position="1341"/>
    </location>
</feature>
<dbReference type="CDD" id="cd11919">
    <property type="entry name" value="SH3_Sorbs1_1"/>
    <property type="match status" value="1"/>
</dbReference>
<feature type="domain" description="SH3" evidence="6">
    <location>
        <begin position="758"/>
        <end position="817"/>
    </location>
</feature>
<sequence length="1453" mass="160037">NDVPLCSRSVSAVKIIPVKKVKSSPGLVLPTDLDPAKVCAGKGAVTLRASLTYEENPGASPTCPQVVQQSESDWRLSPNIDSNGDALPSALASKGYRSVRPNIPSETKPQDTTCSTTAPAQTKVIVVPLHQVHPDRGQEAGSGTPPPPLVPFGQSPACPEASSAGSRLTFPTLDDFIPPHLQKGPHHNQPPAASGTVPHLRPKLPSLSPPPSLVPPATEGSRRVSEPESMGVTVRTDPCPALDEAPKLSSGTGVGGSFASSGRTPSAYPSTTTVNPTIVLLQHNREQQKRLSSLAEPVPETLVADKVNHAPVQGKPSQDHSQSKKQAMEELKSSHHEFDSSVDDVGIPLRNTDRSKDWYKTMFKQIHRLTRDPPEENPYCPTYKFPELPDTQPKPEEENPYAPTYQFPVSTPSPKSEDEDSDSYFPRYSFHEDTRVPSSVPRSKSENTTMDAEKVVKRSATLPLPARSSSLKSSPERNDWEPPDKKVDTRKYRAEPKSIYEYQPGRSSVLNNEKLTLDISTEEIDLKNEPWYKFFSELEFGKPPPKKIWDYTPGDCSILTREDRKTDLEKDLYLYQTELEADIEKMEKLYKVSDRKPLKSAAGSTPLETFPDHPPQSPYSPSYQSYKRELETSPGDSAGLENERQIYKSVLEGGDIPLQGLCGLKRPSSSASTKDSESPRHFAPLDYMESPEEILRRRHDDKEKLLEDQRRLKREQEEADIAARRHTGVIPTHHQFITNERFGDLLNVDDTAKRKSGSEMRAARAKFDFKAQTLKELPLQKGDVVYIYKQIDQNWYEGEHHGRVGIFPQSYIELLPPTEKCQPKKTLPVQVLEYGDAVAKFTFNGDTQVEMSFKKGERITLLRRVDENWYEGRIPGTNRQGIFPVTYVEVFKRPVVKNALDYTDLPLTHSPSRSTTASPQSPSSELLFTPTPPPLPFTRPALSPELQAITSEWISLTLGVSRSSTPAATPPLPPLPNTSLSHYGLSSPSFGPHPSHSSSSPSSGGVISPPPSCPSRPPSSAHNLSLSPLQSEEKSVSSPSPPVSHSGSPCSAVGSPDSFLSELSDVLGQRDKAQRSRGATRSVAGEDGMAADGDGHGVPGLSRARAPGPEQCVSWPKRPLHTCEESKLAQQQGEGPKKRAVGRDKQGEWKENPSRATKTVEAKPFSPCAPLSPSAISSSAATTTQPPPRLTRRVIVPQPSHHSLRPGPELTESEKSYVETVCNEIINIAEKSVHYCSAISQPLASGLKRPFNDHKSSLIISQQPQALPLGASPDRSHTPQDILSYQALYSYIPQNDDELELRDGDVVDVMEKCDDGWFVGTSRRTRQFGTFPGNYVKLMNSEGPELSQLSWAPLPTLTGARTAFYFPAIVHRFLCTSLAHTKPHRDSFRSLKNRQVAEILRQGRTLHGSAAEDSQTPKKGSGFSQARVQSMNSHVQHRNTPNDFPFSDRQRDI</sequence>
<protein>
    <submittedName>
        <fullName evidence="9">Sorbin and SH3 domain-containing protein 1</fullName>
    </submittedName>
</protein>
<dbReference type="Pfam" id="PF02208">
    <property type="entry name" value="Sorb"/>
    <property type="match status" value="1"/>
</dbReference>
<reference evidence="9" key="1">
    <citation type="submission" date="2025-08" db="UniProtKB">
        <authorList>
            <consortium name="RefSeq"/>
        </authorList>
    </citation>
    <scope>IDENTIFICATION</scope>
</reference>
<organism evidence="8 9">
    <name type="scientific">Gekko japonicus</name>
    <name type="common">Schlegel's Japanese gecko</name>
    <dbReference type="NCBI Taxonomy" id="146911"/>
    <lineage>
        <taxon>Eukaryota</taxon>
        <taxon>Metazoa</taxon>
        <taxon>Chordata</taxon>
        <taxon>Craniata</taxon>
        <taxon>Vertebrata</taxon>
        <taxon>Euteleostomi</taxon>
        <taxon>Lepidosauria</taxon>
        <taxon>Squamata</taxon>
        <taxon>Bifurcata</taxon>
        <taxon>Gekkota</taxon>
        <taxon>Gekkonidae</taxon>
        <taxon>Gekkoninae</taxon>
        <taxon>Gekko</taxon>
    </lineage>
</organism>
<keyword evidence="2 4" id="KW-0728">SH3 domain</keyword>
<dbReference type="Pfam" id="PF00018">
    <property type="entry name" value="SH3_1"/>
    <property type="match status" value="1"/>
</dbReference>